<name>A0A7S4HNJ4_9STRA</name>
<dbReference type="AlphaFoldDB" id="A0A7S4HNJ4"/>
<sequence>MAPRDKKISPPTMAIVFNTKPEEPSFSSTLQGYGEGNFSKAKKKADAAAQRNYKVDFVFFVKQYSLAVSAAKEVKVMKKKQKVVDKVIKTSCVAKECLIQMK</sequence>
<gene>
    <name evidence="1" type="ORF">OAUR00152_LOCUS2121</name>
</gene>
<reference evidence="1" key="1">
    <citation type="submission" date="2021-01" db="EMBL/GenBank/DDBJ databases">
        <authorList>
            <person name="Corre E."/>
            <person name="Pelletier E."/>
            <person name="Niang G."/>
            <person name="Scheremetjew M."/>
            <person name="Finn R."/>
            <person name="Kale V."/>
            <person name="Holt S."/>
            <person name="Cochrane G."/>
            <person name="Meng A."/>
            <person name="Brown T."/>
            <person name="Cohen L."/>
        </authorList>
    </citation>
    <scope>NUCLEOTIDE SEQUENCE</scope>
    <source>
        <strain evidence="1">Isolate 1302-5</strain>
    </source>
</reference>
<protein>
    <submittedName>
        <fullName evidence="1">Uncharacterized protein</fullName>
    </submittedName>
</protein>
<organism evidence="1">
    <name type="scientific">Odontella aurita</name>
    <dbReference type="NCBI Taxonomy" id="265563"/>
    <lineage>
        <taxon>Eukaryota</taxon>
        <taxon>Sar</taxon>
        <taxon>Stramenopiles</taxon>
        <taxon>Ochrophyta</taxon>
        <taxon>Bacillariophyta</taxon>
        <taxon>Mediophyceae</taxon>
        <taxon>Biddulphiophycidae</taxon>
        <taxon>Eupodiscales</taxon>
        <taxon>Odontellaceae</taxon>
        <taxon>Odontella</taxon>
    </lineage>
</organism>
<evidence type="ECO:0000313" key="1">
    <source>
        <dbReference type="EMBL" id="CAE2204560.1"/>
    </source>
</evidence>
<accession>A0A7S4HNJ4</accession>
<proteinExistence type="predicted"/>
<dbReference type="EMBL" id="HBKQ01003102">
    <property type="protein sequence ID" value="CAE2204560.1"/>
    <property type="molecule type" value="Transcribed_RNA"/>
</dbReference>